<dbReference type="AlphaFoldDB" id="A0A917MSU9"/>
<name>A0A917MSU9_9BACT</name>
<reference evidence="5" key="2">
    <citation type="submission" date="2020-09" db="EMBL/GenBank/DDBJ databases">
        <authorList>
            <person name="Sun Q."/>
            <person name="Zhou Y."/>
        </authorList>
    </citation>
    <scope>NUCLEOTIDE SEQUENCE</scope>
    <source>
        <strain evidence="5">CGMCC 1.15290</strain>
    </source>
</reference>
<dbReference type="Pfam" id="PF13419">
    <property type="entry name" value="HAD_2"/>
    <property type="match status" value="1"/>
</dbReference>
<protein>
    <submittedName>
        <fullName evidence="5">Flavin mononucleotide phosphatase</fullName>
    </submittedName>
</protein>
<keyword evidence="6" id="KW-1185">Reference proteome</keyword>
<dbReference type="InterPro" id="IPR006439">
    <property type="entry name" value="HAD-SF_hydro_IA"/>
</dbReference>
<evidence type="ECO:0000313" key="6">
    <source>
        <dbReference type="Proteomes" id="UP000627292"/>
    </source>
</evidence>
<dbReference type="SUPFAM" id="SSF56784">
    <property type="entry name" value="HAD-like"/>
    <property type="match status" value="1"/>
</dbReference>
<dbReference type="GO" id="GO:0046872">
    <property type="term" value="F:metal ion binding"/>
    <property type="evidence" value="ECO:0007669"/>
    <property type="project" value="UniProtKB-KW"/>
</dbReference>
<dbReference type="NCBIfam" id="TIGR01549">
    <property type="entry name" value="HAD-SF-IA-v1"/>
    <property type="match status" value="1"/>
</dbReference>
<dbReference type="EMBL" id="BMIB01000001">
    <property type="protein sequence ID" value="GGH61470.1"/>
    <property type="molecule type" value="Genomic_DNA"/>
</dbReference>
<dbReference type="PANTHER" id="PTHR46470:SF2">
    <property type="entry name" value="GLYCERALDEHYDE 3-PHOSPHATE PHOSPHATASE"/>
    <property type="match status" value="1"/>
</dbReference>
<gene>
    <name evidence="5" type="ORF">GCM10011379_10480</name>
</gene>
<evidence type="ECO:0000256" key="4">
    <source>
        <dbReference type="ARBA" id="ARBA00022842"/>
    </source>
</evidence>
<sequence>MKTIQPTILLFDLDNTLFNRNSAMRKAMEYWLMHHAQPAGTLEQIMEKDGFGYADRTGFCQWLLDTFGKGTLPYDTPATLLSFLQQQLVANVYPNAEITAMLTRLQPHYRLALASNGSSHIQRAKLKQCGLDSFFASDTIFISGEMPAEKPSQEFFTTVLARLQVAPGNILMTGDDYQKDVAAPQACGMQACWVSHNRQIPAGVTPDITITHITELEQWLKH</sequence>
<dbReference type="Gene3D" id="1.20.120.710">
    <property type="entry name" value="Haloacid dehalogenase hydrolase-like domain"/>
    <property type="match status" value="1"/>
</dbReference>
<evidence type="ECO:0000256" key="3">
    <source>
        <dbReference type="ARBA" id="ARBA00022801"/>
    </source>
</evidence>
<dbReference type="InterPro" id="IPR051400">
    <property type="entry name" value="HAD-like_hydrolase"/>
</dbReference>
<keyword evidence="4" id="KW-0460">Magnesium</keyword>
<comment type="cofactor">
    <cofactor evidence="1">
        <name>Mg(2+)</name>
        <dbReference type="ChEBI" id="CHEBI:18420"/>
    </cofactor>
</comment>
<dbReference type="SFLD" id="SFLDS00003">
    <property type="entry name" value="Haloacid_Dehalogenase"/>
    <property type="match status" value="1"/>
</dbReference>
<dbReference type="InterPro" id="IPR041492">
    <property type="entry name" value="HAD_2"/>
</dbReference>
<dbReference type="Gene3D" id="3.40.50.1000">
    <property type="entry name" value="HAD superfamily/HAD-like"/>
    <property type="match status" value="1"/>
</dbReference>
<dbReference type="GO" id="GO:0016791">
    <property type="term" value="F:phosphatase activity"/>
    <property type="evidence" value="ECO:0007669"/>
    <property type="project" value="TreeGrafter"/>
</dbReference>
<evidence type="ECO:0000313" key="5">
    <source>
        <dbReference type="EMBL" id="GGH61470.1"/>
    </source>
</evidence>
<dbReference type="InterPro" id="IPR023214">
    <property type="entry name" value="HAD_sf"/>
</dbReference>
<evidence type="ECO:0000256" key="1">
    <source>
        <dbReference type="ARBA" id="ARBA00001946"/>
    </source>
</evidence>
<keyword evidence="2" id="KW-0479">Metal-binding</keyword>
<dbReference type="PANTHER" id="PTHR46470">
    <property type="entry name" value="N-ACYLNEURAMINATE-9-PHOSPHATASE"/>
    <property type="match status" value="1"/>
</dbReference>
<dbReference type="InterPro" id="IPR036412">
    <property type="entry name" value="HAD-like_sf"/>
</dbReference>
<evidence type="ECO:0000256" key="2">
    <source>
        <dbReference type="ARBA" id="ARBA00022723"/>
    </source>
</evidence>
<dbReference type="SFLD" id="SFLDG01129">
    <property type="entry name" value="C1.5:_HAD__Beta-PGM__Phosphata"/>
    <property type="match status" value="1"/>
</dbReference>
<reference evidence="5" key="1">
    <citation type="journal article" date="2014" name="Int. J. Syst. Evol. Microbiol.">
        <title>Complete genome sequence of Corynebacterium casei LMG S-19264T (=DSM 44701T), isolated from a smear-ripened cheese.</title>
        <authorList>
            <consortium name="US DOE Joint Genome Institute (JGI-PGF)"/>
            <person name="Walter F."/>
            <person name="Albersmeier A."/>
            <person name="Kalinowski J."/>
            <person name="Ruckert C."/>
        </authorList>
    </citation>
    <scope>NUCLEOTIDE SEQUENCE</scope>
    <source>
        <strain evidence="5">CGMCC 1.15290</strain>
    </source>
</reference>
<dbReference type="RefSeq" id="WP_188950914.1">
    <property type="nucleotide sequence ID" value="NZ_BMIB01000001.1"/>
</dbReference>
<keyword evidence="3" id="KW-0378">Hydrolase</keyword>
<proteinExistence type="predicted"/>
<organism evidence="5 6">
    <name type="scientific">Filimonas zeae</name>
    <dbReference type="NCBI Taxonomy" id="1737353"/>
    <lineage>
        <taxon>Bacteria</taxon>
        <taxon>Pseudomonadati</taxon>
        <taxon>Bacteroidota</taxon>
        <taxon>Chitinophagia</taxon>
        <taxon>Chitinophagales</taxon>
        <taxon>Chitinophagaceae</taxon>
        <taxon>Filimonas</taxon>
    </lineage>
</organism>
<dbReference type="GO" id="GO:0044281">
    <property type="term" value="P:small molecule metabolic process"/>
    <property type="evidence" value="ECO:0007669"/>
    <property type="project" value="UniProtKB-ARBA"/>
</dbReference>
<dbReference type="Proteomes" id="UP000627292">
    <property type="component" value="Unassembled WGS sequence"/>
</dbReference>
<accession>A0A917MSU9</accession>
<comment type="caution">
    <text evidence="5">The sequence shown here is derived from an EMBL/GenBank/DDBJ whole genome shotgun (WGS) entry which is preliminary data.</text>
</comment>